<dbReference type="GO" id="GO:0043041">
    <property type="term" value="P:amino acid activation for nonribosomal peptide biosynthetic process"/>
    <property type="evidence" value="ECO:0007669"/>
    <property type="project" value="TreeGrafter"/>
</dbReference>
<dbReference type="Proteomes" id="UP000249447">
    <property type="component" value="Chromosome"/>
</dbReference>
<dbReference type="InterPro" id="IPR001242">
    <property type="entry name" value="Condensation_dom"/>
</dbReference>
<dbReference type="KEGG" id="lmb:C9I47_0578"/>
<dbReference type="OrthoDB" id="9757559at2"/>
<dbReference type="PANTHER" id="PTHR45527">
    <property type="entry name" value="NONRIBOSOMAL PEPTIDE SYNTHETASE"/>
    <property type="match status" value="1"/>
</dbReference>
<accession>A0A2U9T1P2</accession>
<gene>
    <name evidence="2" type="ORF">C9I47_0578</name>
</gene>
<dbReference type="GO" id="GO:0031177">
    <property type="term" value="F:phosphopantetheine binding"/>
    <property type="evidence" value="ECO:0007669"/>
    <property type="project" value="TreeGrafter"/>
</dbReference>
<evidence type="ECO:0000259" key="1">
    <source>
        <dbReference type="Pfam" id="PF00668"/>
    </source>
</evidence>
<dbReference type="SUPFAM" id="SSF52777">
    <property type="entry name" value="CoA-dependent acyltransferases"/>
    <property type="match status" value="2"/>
</dbReference>
<dbReference type="RefSeq" id="WP_111265474.1">
    <property type="nucleotide sequence ID" value="NZ_CP029843.1"/>
</dbReference>
<evidence type="ECO:0000313" key="2">
    <source>
        <dbReference type="EMBL" id="AWV06301.1"/>
    </source>
</evidence>
<protein>
    <recommendedName>
        <fullName evidence="1">Condensation domain-containing protein</fullName>
    </recommendedName>
</protein>
<dbReference type="Gene3D" id="3.30.559.10">
    <property type="entry name" value="Chloramphenicol acetyltransferase-like domain"/>
    <property type="match status" value="1"/>
</dbReference>
<dbReference type="GO" id="GO:0005737">
    <property type="term" value="C:cytoplasm"/>
    <property type="evidence" value="ECO:0007669"/>
    <property type="project" value="TreeGrafter"/>
</dbReference>
<proteinExistence type="predicted"/>
<feature type="domain" description="Condensation" evidence="1">
    <location>
        <begin position="4"/>
        <end position="429"/>
    </location>
</feature>
<dbReference type="GO" id="GO:0044550">
    <property type="term" value="P:secondary metabolite biosynthetic process"/>
    <property type="evidence" value="ECO:0007669"/>
    <property type="project" value="TreeGrafter"/>
</dbReference>
<dbReference type="Gene3D" id="3.30.559.30">
    <property type="entry name" value="Nonribosomal peptide synthetase, condensation domain"/>
    <property type="match status" value="1"/>
</dbReference>
<dbReference type="AlphaFoldDB" id="A0A2U9T1P2"/>
<dbReference type="PANTHER" id="PTHR45527:SF1">
    <property type="entry name" value="FATTY ACID SYNTHASE"/>
    <property type="match status" value="1"/>
</dbReference>
<dbReference type="EMBL" id="CP029843">
    <property type="protein sequence ID" value="AWV06301.1"/>
    <property type="molecule type" value="Genomic_DNA"/>
</dbReference>
<name>A0A2U9T1P2_9GAMM</name>
<dbReference type="GO" id="GO:0003824">
    <property type="term" value="F:catalytic activity"/>
    <property type="evidence" value="ECO:0007669"/>
    <property type="project" value="InterPro"/>
</dbReference>
<reference evidence="2 3" key="1">
    <citation type="submission" date="2018-05" db="EMBL/GenBank/DDBJ databases">
        <title>The complete genome of Lysobacter maris HZ9B, a marine bacterium antagonistic against terrestrial plant pathogens.</title>
        <authorList>
            <person name="Zhang X.-Q."/>
        </authorList>
    </citation>
    <scope>NUCLEOTIDE SEQUENCE [LARGE SCALE GENOMIC DNA]</scope>
    <source>
        <strain evidence="2 3">HZ9B</strain>
    </source>
</reference>
<organism evidence="2 3">
    <name type="scientific">Marilutibacter maris</name>
    <dbReference type="NCBI Taxonomy" id="1605891"/>
    <lineage>
        <taxon>Bacteria</taxon>
        <taxon>Pseudomonadati</taxon>
        <taxon>Pseudomonadota</taxon>
        <taxon>Gammaproteobacteria</taxon>
        <taxon>Lysobacterales</taxon>
        <taxon>Lysobacteraceae</taxon>
        <taxon>Marilutibacter</taxon>
    </lineage>
</organism>
<dbReference type="InterPro" id="IPR023213">
    <property type="entry name" value="CAT-like_dom_sf"/>
</dbReference>
<keyword evidence="3" id="KW-1185">Reference proteome</keyword>
<sequence length="435" mass="47958">MSADTRPLTAPQYGMWAGQRMEPDSPAFWTAEAIELRGPLDVATLGHAVIDTLRRCDALHMRYRDDGDGVRQRLDPARAVAWPQHDFSGEADPWRAAEAWMRADLDRPARLGSGPLFATALLRLGPQRHLWYLRAHHIALDGFAYLLLIHRVAAVYSAAVDGREIPAARDFALAPVIDEAESYRQSPQRARDRDFWMARLQAAPTPVTLAPLQPPSDVARSERHRLPLSQYARWQAGARECGVDWGAWLIAGIAAWMHRASGATSICIGLLVMNRLGSRALGVPCMGMNVVPLQLRIDPDAGFDTLARGASAELARLRPHQRYNYEWMREDMGLAGSHAQLYGPVLNLMPFDRGFRFSGLEAKAHPVSVGSVEDMDITVSPLPDGLRVDIEANPAAYDAATLGRHHRDLLATLDAALDDPRAPLARLHATVEAIA</sequence>
<dbReference type="Pfam" id="PF00668">
    <property type="entry name" value="Condensation"/>
    <property type="match status" value="1"/>
</dbReference>
<evidence type="ECO:0000313" key="3">
    <source>
        <dbReference type="Proteomes" id="UP000249447"/>
    </source>
</evidence>